<dbReference type="AlphaFoldDB" id="A0A1Q8ZSJ0"/>
<evidence type="ECO:0000313" key="1">
    <source>
        <dbReference type="EMBL" id="OLP45045.1"/>
    </source>
</evidence>
<dbReference type="STRING" id="1867956.BJF95_16920"/>
<sequence length="140" mass="16060">MHLTARRFVCIVVHCRRKIFAERFGDGVIRPMARRTARLETLVYHLALALGGRSAARFADRLGLPVSNDTLLRTVRRYDRPPPSPPSVIGIDDWAWRRNYRYGTIICDLERRKTIALLPDPEPSTAKAWLVEQPQIEIVA</sequence>
<name>A0A1Q8ZSJ0_9HYPH</name>
<dbReference type="PANTHER" id="PTHR33498:SF1">
    <property type="entry name" value="TRANSPOSASE FOR INSERTION SEQUENCE ELEMENT IS1557"/>
    <property type="match status" value="1"/>
</dbReference>
<reference evidence="1 2" key="1">
    <citation type="submission" date="2016-09" db="EMBL/GenBank/DDBJ databases">
        <title>Rhizobium oryziradicis sp. nov., isolated from the root of rice.</title>
        <authorList>
            <person name="Zhao J."/>
            <person name="Zhang X."/>
        </authorList>
    </citation>
    <scope>NUCLEOTIDE SEQUENCE [LARGE SCALE GENOMIC DNA]</scope>
    <source>
        <strain evidence="1 2">N19</strain>
    </source>
</reference>
<keyword evidence="2" id="KW-1185">Reference proteome</keyword>
<gene>
    <name evidence="1" type="ORF">BJF95_16920</name>
</gene>
<dbReference type="PANTHER" id="PTHR33498">
    <property type="entry name" value="TRANSPOSASE FOR INSERTION SEQUENCE ELEMENT IS1557"/>
    <property type="match status" value="1"/>
</dbReference>
<evidence type="ECO:0008006" key="3">
    <source>
        <dbReference type="Google" id="ProtNLM"/>
    </source>
</evidence>
<comment type="caution">
    <text evidence="1">The sequence shown here is derived from an EMBL/GenBank/DDBJ whole genome shotgun (WGS) entry which is preliminary data.</text>
</comment>
<proteinExistence type="predicted"/>
<dbReference type="EMBL" id="MKIM01000025">
    <property type="protein sequence ID" value="OLP45045.1"/>
    <property type="molecule type" value="Genomic_DNA"/>
</dbReference>
<accession>A0A1Q8ZSJ0</accession>
<organism evidence="1 2">
    <name type="scientific">Rhizobium oryziradicis</name>
    <dbReference type="NCBI Taxonomy" id="1867956"/>
    <lineage>
        <taxon>Bacteria</taxon>
        <taxon>Pseudomonadati</taxon>
        <taxon>Pseudomonadota</taxon>
        <taxon>Alphaproteobacteria</taxon>
        <taxon>Hyphomicrobiales</taxon>
        <taxon>Rhizobiaceae</taxon>
        <taxon>Rhizobium/Agrobacterium group</taxon>
        <taxon>Rhizobium</taxon>
    </lineage>
</organism>
<dbReference type="Proteomes" id="UP000186894">
    <property type="component" value="Unassembled WGS sequence"/>
</dbReference>
<evidence type="ECO:0000313" key="2">
    <source>
        <dbReference type="Proteomes" id="UP000186894"/>
    </source>
</evidence>
<dbReference type="InterPro" id="IPR047951">
    <property type="entry name" value="Transpos_ISL3"/>
</dbReference>
<protein>
    <recommendedName>
        <fullName evidence="3">Transposase</fullName>
    </recommendedName>
</protein>